<dbReference type="Proteomes" id="UP000221538">
    <property type="component" value="Unassembled WGS sequence"/>
</dbReference>
<evidence type="ECO:0000313" key="1">
    <source>
        <dbReference type="EMBL" id="GAY21790.1"/>
    </source>
</evidence>
<gene>
    <name evidence="1" type="ORF">SFOMI_2343</name>
</gene>
<name>A0A292ZFZ3_SPHSA</name>
<sequence>MTKAGKKRRAILIGHYAGSVEGSAPIRCTSCANRIIRRSRAGRPRQQRLRAGDFAAAATARLREMKRR</sequence>
<accession>A0A292ZFZ3</accession>
<evidence type="ECO:0000313" key="2">
    <source>
        <dbReference type="Proteomes" id="UP000221538"/>
    </source>
</evidence>
<proteinExistence type="predicted"/>
<comment type="caution">
    <text evidence="1">The sequence shown here is derived from an EMBL/GenBank/DDBJ whole genome shotgun (WGS) entry which is preliminary data.</text>
</comment>
<dbReference type="AlphaFoldDB" id="A0A292ZFZ3"/>
<reference evidence="1 2" key="1">
    <citation type="journal article" date="2013" name="Biodegradation">
        <title>Occurrence of 4-tert-butylphenol (4-t-BP) biodegradation in an aquatic sample caused by the presence of Spirodela polyrrhiza and isolation of a 4-t-BP-utilizing bacterium.</title>
        <authorList>
            <person name="Ogata Y."/>
            <person name="Toyama T."/>
            <person name="Yu N."/>
            <person name="Wang X."/>
            <person name="Sei K."/>
            <person name="Ike M."/>
        </authorList>
    </citation>
    <scope>NUCLEOTIDE SEQUENCE [LARGE SCALE GENOMIC DNA]</scope>
    <source>
        <strain evidence="1 2">OMI</strain>
    </source>
</reference>
<organism evidence="1 2">
    <name type="scientific">Sphingobium fuliginis (strain ATCC 27551)</name>
    <dbReference type="NCBI Taxonomy" id="336203"/>
    <lineage>
        <taxon>Bacteria</taxon>
        <taxon>Pseudomonadati</taxon>
        <taxon>Pseudomonadota</taxon>
        <taxon>Alphaproteobacteria</taxon>
        <taxon>Sphingomonadales</taxon>
        <taxon>Sphingomonadaceae</taxon>
        <taxon>Sphingobium</taxon>
    </lineage>
</organism>
<dbReference type="EMBL" id="BEWI01000031">
    <property type="protein sequence ID" value="GAY21790.1"/>
    <property type="molecule type" value="Genomic_DNA"/>
</dbReference>
<reference evidence="1 2" key="2">
    <citation type="journal article" date="2013" name="Environ. Sci. Technol.">
        <title>The 4-tert-butylphenol-utilizing bacterium Sphingobium fuliginis OMI can degrade bisphenols via phenolic ring hydroxylation and meta-cleavage pathway.</title>
        <authorList>
            <person name="Ogata Y."/>
            <person name="Goda S."/>
            <person name="Toyama T."/>
            <person name="Sei K."/>
            <person name="Ike M."/>
        </authorList>
    </citation>
    <scope>NUCLEOTIDE SEQUENCE [LARGE SCALE GENOMIC DNA]</scope>
    <source>
        <strain evidence="1 2">OMI</strain>
    </source>
</reference>
<protein>
    <submittedName>
        <fullName evidence="1">Uncharacterized protein</fullName>
    </submittedName>
</protein>